<dbReference type="PANTHER" id="PTHR34817:SF1">
    <property type="entry name" value="NUCLEOTIDYLTRANSFERASE"/>
    <property type="match status" value="1"/>
</dbReference>
<dbReference type="OrthoDB" id="9796845at2"/>
<dbReference type="EMBL" id="SJPI01000002">
    <property type="protein sequence ID" value="TWT50967.1"/>
    <property type="molecule type" value="Genomic_DNA"/>
</dbReference>
<reference evidence="1 2" key="1">
    <citation type="submission" date="2019-02" db="EMBL/GenBank/DDBJ databases">
        <title>Deep-cultivation of Planctomycetes and their phenomic and genomic characterization uncovers novel biology.</title>
        <authorList>
            <person name="Wiegand S."/>
            <person name="Jogler M."/>
            <person name="Boedeker C."/>
            <person name="Pinto D."/>
            <person name="Vollmers J."/>
            <person name="Rivas-Marin E."/>
            <person name="Kohn T."/>
            <person name="Peeters S.H."/>
            <person name="Heuer A."/>
            <person name="Rast P."/>
            <person name="Oberbeckmann S."/>
            <person name="Bunk B."/>
            <person name="Jeske O."/>
            <person name="Meyerdierks A."/>
            <person name="Storesund J.E."/>
            <person name="Kallscheuer N."/>
            <person name="Luecker S."/>
            <person name="Lage O.M."/>
            <person name="Pohl T."/>
            <person name="Merkel B.J."/>
            <person name="Hornburger P."/>
            <person name="Mueller R.-W."/>
            <person name="Bruemmer F."/>
            <person name="Labrenz M."/>
            <person name="Spormann A.M."/>
            <person name="Op Den Camp H."/>
            <person name="Overmann J."/>
            <person name="Amann R."/>
            <person name="Jetten M.S.M."/>
            <person name="Mascher T."/>
            <person name="Medema M.H."/>
            <person name="Devos D.P."/>
            <person name="Kaster A.-K."/>
            <person name="Ovreas L."/>
            <person name="Rohde M."/>
            <person name="Galperin M.Y."/>
            <person name="Jogler C."/>
        </authorList>
    </citation>
    <scope>NUCLEOTIDE SEQUENCE [LARGE SCALE GENOMIC DNA]</scope>
    <source>
        <strain evidence="1 2">Pla22</strain>
    </source>
</reference>
<gene>
    <name evidence="1" type="ORF">Pla22_37100</name>
</gene>
<dbReference type="GO" id="GO:0016740">
    <property type="term" value="F:transferase activity"/>
    <property type="evidence" value="ECO:0007669"/>
    <property type="project" value="UniProtKB-KW"/>
</dbReference>
<dbReference type="Pfam" id="PF10127">
    <property type="entry name" value="RlaP"/>
    <property type="match status" value="1"/>
</dbReference>
<sequence length="256" mass="28825">MTDATTIDYDKMMQHVSVHPHPLLFATISGAHLYGFPSPDSDFDLRGVHLLPIETVVSLDDGDQTVEKEGMYDGLEIDLVTHDASKFFALMLRRNGYVLEQIFSPLVVFAGDEFDELKSIASNCITKHHAHHYLGFAATQWKLFGKESPPRVKPLLYVYRVLLTGIHLVRTGEVEANLIKLNETAKLPFLDDLIAQKRTGPEKGTLDAADLDFHTKQYERLTAELEAAYDQSKLPDLPSARPALNDLLVRLRLQTR</sequence>
<keyword evidence="2" id="KW-1185">Reference proteome</keyword>
<name>A0A5C5WK54_9BACT</name>
<comment type="caution">
    <text evidence="1">The sequence shown here is derived from an EMBL/GenBank/DDBJ whole genome shotgun (WGS) entry which is preliminary data.</text>
</comment>
<dbReference type="Proteomes" id="UP000316598">
    <property type="component" value="Unassembled WGS sequence"/>
</dbReference>
<protein>
    <submittedName>
        <fullName evidence="1">Putative nucleotidyltransferase</fullName>
    </submittedName>
</protein>
<dbReference type="RefSeq" id="WP_146516091.1">
    <property type="nucleotide sequence ID" value="NZ_SJPI01000002.1"/>
</dbReference>
<organism evidence="1 2">
    <name type="scientific">Rubripirellula amarantea</name>
    <dbReference type="NCBI Taxonomy" id="2527999"/>
    <lineage>
        <taxon>Bacteria</taxon>
        <taxon>Pseudomonadati</taxon>
        <taxon>Planctomycetota</taxon>
        <taxon>Planctomycetia</taxon>
        <taxon>Pirellulales</taxon>
        <taxon>Pirellulaceae</taxon>
        <taxon>Rubripirellula</taxon>
    </lineage>
</organism>
<dbReference type="AlphaFoldDB" id="A0A5C5WK54"/>
<dbReference type="PANTHER" id="PTHR34817">
    <property type="entry name" value="NUCLEOTIDYLTRANSFERASE"/>
    <property type="match status" value="1"/>
</dbReference>
<proteinExistence type="predicted"/>
<dbReference type="InterPro" id="IPR018775">
    <property type="entry name" value="RlaP"/>
</dbReference>
<accession>A0A5C5WK54</accession>
<evidence type="ECO:0000313" key="2">
    <source>
        <dbReference type="Proteomes" id="UP000316598"/>
    </source>
</evidence>
<keyword evidence="1" id="KW-0808">Transferase</keyword>
<evidence type="ECO:0000313" key="1">
    <source>
        <dbReference type="EMBL" id="TWT50967.1"/>
    </source>
</evidence>